<reference evidence="3" key="1">
    <citation type="submission" date="2016-10" db="EMBL/GenBank/DDBJ databases">
        <authorList>
            <person name="Varghese N."/>
            <person name="Submissions S."/>
        </authorList>
    </citation>
    <scope>NUCLEOTIDE SEQUENCE [LARGE SCALE GENOMIC DNA]</scope>
    <source>
        <strain evidence="3">DSM 16089</strain>
    </source>
</reference>
<keyword evidence="1" id="KW-0812">Transmembrane</keyword>
<keyword evidence="3" id="KW-1185">Reference proteome</keyword>
<protein>
    <submittedName>
        <fullName evidence="2">Uncharacterized protein</fullName>
    </submittedName>
</protein>
<keyword evidence="1" id="KW-0472">Membrane</keyword>
<dbReference type="RefSeq" id="WP_060925989.1">
    <property type="nucleotide sequence ID" value="NZ_FNSQ01000005.1"/>
</dbReference>
<keyword evidence="1" id="KW-1133">Transmembrane helix</keyword>
<dbReference type="EMBL" id="FNSQ01000005">
    <property type="protein sequence ID" value="SEB77930.1"/>
    <property type="molecule type" value="Genomic_DNA"/>
</dbReference>
<dbReference type="Proteomes" id="UP000183750">
    <property type="component" value="Unassembled WGS sequence"/>
</dbReference>
<accession>A0A1H4M4C9</accession>
<feature type="transmembrane region" description="Helical" evidence="1">
    <location>
        <begin position="14"/>
        <end position="34"/>
    </location>
</feature>
<dbReference type="OrthoDB" id="4980087at2"/>
<organism evidence="2 3">
    <name type="scientific">Microbacterium hydrocarbonoxydans</name>
    <dbReference type="NCBI Taxonomy" id="273678"/>
    <lineage>
        <taxon>Bacteria</taxon>
        <taxon>Bacillati</taxon>
        <taxon>Actinomycetota</taxon>
        <taxon>Actinomycetes</taxon>
        <taxon>Micrococcales</taxon>
        <taxon>Microbacteriaceae</taxon>
        <taxon>Microbacterium</taxon>
    </lineage>
</organism>
<gene>
    <name evidence="2" type="ORF">SAMN04489807_2019</name>
</gene>
<evidence type="ECO:0000256" key="1">
    <source>
        <dbReference type="SAM" id="Phobius"/>
    </source>
</evidence>
<name>A0A1H4M4C9_9MICO</name>
<proteinExistence type="predicted"/>
<feature type="transmembrane region" description="Helical" evidence="1">
    <location>
        <begin position="40"/>
        <end position="65"/>
    </location>
</feature>
<evidence type="ECO:0000313" key="2">
    <source>
        <dbReference type="EMBL" id="SEB77930.1"/>
    </source>
</evidence>
<evidence type="ECO:0000313" key="3">
    <source>
        <dbReference type="Proteomes" id="UP000183750"/>
    </source>
</evidence>
<sequence>MHEQPSRIRVVEKAGPWGFFFLLCYIGAVIYFVSNSSGGLWDVVLGLLQAAVWPVYVTFHVLGILGA</sequence>
<dbReference type="AlphaFoldDB" id="A0A1H4M4C9"/>